<proteinExistence type="predicted"/>
<keyword evidence="1" id="KW-0175">Coiled coil</keyword>
<organism evidence="2 3">
    <name type="scientific">Winogradskya consettensis</name>
    <dbReference type="NCBI Taxonomy" id="113560"/>
    <lineage>
        <taxon>Bacteria</taxon>
        <taxon>Bacillati</taxon>
        <taxon>Actinomycetota</taxon>
        <taxon>Actinomycetes</taxon>
        <taxon>Micromonosporales</taxon>
        <taxon>Micromonosporaceae</taxon>
        <taxon>Winogradskya</taxon>
    </lineage>
</organism>
<reference evidence="2" key="1">
    <citation type="submission" date="2021-03" db="EMBL/GenBank/DDBJ databases">
        <title>Whole genome shotgun sequence of Actinoplanes consettensis NBRC 14913.</title>
        <authorList>
            <person name="Komaki H."/>
            <person name="Tamura T."/>
        </authorList>
    </citation>
    <scope>NUCLEOTIDE SEQUENCE</scope>
    <source>
        <strain evidence="2">NBRC 14913</strain>
    </source>
</reference>
<gene>
    <name evidence="2" type="ORF">Aco04nite_82870</name>
</gene>
<name>A0A919VYF6_9ACTN</name>
<keyword evidence="3" id="KW-1185">Reference proteome</keyword>
<dbReference type="EMBL" id="BOQP01000052">
    <property type="protein sequence ID" value="GIM82708.1"/>
    <property type="molecule type" value="Genomic_DNA"/>
</dbReference>
<evidence type="ECO:0000313" key="3">
    <source>
        <dbReference type="Proteomes" id="UP000680865"/>
    </source>
</evidence>
<sequence>MRSIVAKVSLDVAELKRRAKEGGEALRGIGRDARDASRQASTELKALTKNAADLDKQIGDTQKSMRDLAREFAKTGDTTLLKQLQGKKSQLSDLTGVRSLLPSTAELAKAGRNAGQRLGDSIGDGLSTALTKAGPLAGGAGIAGAILAPTIGAAVAGAVVGAAGAGGVIGGVVLAARDPRVKSAGKDLGEGILGDLESRSRIFIDPTLKGINTVRGAWRGLGPDLDRIFRSASQYVDPLVQGAGKGIQKVVSGVADAVEKAGPVIDSFGNAFNEIGGAVGDVFTDLSQDAGAGASAIDDLTAATVSFVKVTGGIAGGLAAVKSQSDSLDVQVDKARYWIEDKSGLSNTLKEWGIGLDITADGFKKGSAEAEAYRRQTLGIATAADEALLSGNPIPEMLGKTGAAAESAADALDRQRRATERLANDLRAATDPVFGFIDAQDKVAAAQKRVASATRKHGENSDQAKAAVRDLTRESIGLQEAAGKLGTEFDGTMTPALRATLLAAGASEATIGRLAGQFKEAKKQGDRFSKEYRARVRGLDQLRALGEALAQLPGRKDVLVALRVTGNTNVQSVRSALDKQSRNAYQRTGGVMTAMAAGGTLSAGIYPASNPPLVKFAEAETGGEAYIPRNGSRSRNLEILSQVASWPSVNAALVPMAQGGIAMAGGGYVNVSGSASSTPGTALDTAAASLDARNAVRSLSDSLKENGRSFSESTKKGSENRGALIQGIRAAQDAAQAKYAETGSVAAANREYDKYLRSLRNVIGQQKASAATLRQLSQRPSYDDQAGPRNSAGNIAYVQSRMALADAKSKARTFFDASWGKPDFHTGTSFGRDNLSTLFEYLGSAEASAQARYAQTGSAKSATRLYTSSLASLRSILAGAGMKKSEIDALLASYGRITLANREGGIYPMAGGGLSKAGFYPAGGKPLYQFAEPGTGGEWFLPLKGDKRRGQQLLAAAAPHYDMSAVAWKPGPTGPAGGGGARNITVTAPIVMQLGSETIARTVRLEIDTVLGEVASANVYETV</sequence>
<accession>A0A919VYF6</accession>
<comment type="caution">
    <text evidence="2">The sequence shown here is derived from an EMBL/GenBank/DDBJ whole genome shotgun (WGS) entry which is preliminary data.</text>
</comment>
<evidence type="ECO:0000256" key="1">
    <source>
        <dbReference type="SAM" id="Coils"/>
    </source>
</evidence>
<dbReference type="RefSeq" id="WP_213002656.1">
    <property type="nucleotide sequence ID" value="NZ_BAAATW010000006.1"/>
</dbReference>
<evidence type="ECO:0000313" key="2">
    <source>
        <dbReference type="EMBL" id="GIM82708.1"/>
    </source>
</evidence>
<dbReference type="AlphaFoldDB" id="A0A919VYF6"/>
<protein>
    <submittedName>
        <fullName evidence="2">Uncharacterized protein</fullName>
    </submittedName>
</protein>
<feature type="coiled-coil region" evidence="1">
    <location>
        <begin position="37"/>
        <end position="71"/>
    </location>
</feature>
<dbReference type="Proteomes" id="UP000680865">
    <property type="component" value="Unassembled WGS sequence"/>
</dbReference>